<evidence type="ECO:0000313" key="1">
    <source>
        <dbReference type="EMBL" id="ACV23978.1"/>
    </source>
</evidence>
<accession>C7P5Z6</accession>
<dbReference type="RefSeq" id="WP_012795000.1">
    <property type="nucleotide sequence ID" value="NC_013156.1"/>
</dbReference>
<dbReference type="Proteomes" id="UP000001495">
    <property type="component" value="Chromosome"/>
</dbReference>
<protein>
    <submittedName>
        <fullName evidence="1">Uncharacterized protein</fullName>
    </submittedName>
</protein>
<dbReference type="KEGG" id="mfe:Mefer_0136"/>
<dbReference type="HOGENOM" id="CLU_1656862_0_0_2"/>
<proteinExistence type="predicted"/>
<gene>
    <name evidence="1" type="ordered locus">Mefer_0136</name>
</gene>
<keyword evidence="2" id="KW-1185">Reference proteome</keyword>
<dbReference type="GeneID" id="8364798"/>
<dbReference type="AlphaFoldDB" id="C7P5Z6"/>
<organism evidence="1 2">
    <name type="scientific">Methanocaldococcus fervens (strain DSM 4213 / JCM 15782 / AG86)</name>
    <name type="common">Methanococcus fervens</name>
    <dbReference type="NCBI Taxonomy" id="573064"/>
    <lineage>
        <taxon>Archaea</taxon>
        <taxon>Methanobacteriati</taxon>
        <taxon>Methanobacteriota</taxon>
        <taxon>Methanomada group</taxon>
        <taxon>Methanococci</taxon>
        <taxon>Methanococcales</taxon>
        <taxon>Methanocaldococcaceae</taxon>
        <taxon>Methanocaldococcus</taxon>
    </lineage>
</organism>
<evidence type="ECO:0000313" key="2">
    <source>
        <dbReference type="Proteomes" id="UP000001495"/>
    </source>
</evidence>
<sequence length="159" mass="18503">MILADYIEYLFLGRGYYSVKKKEDKSKFIKAILYFVNMLMRYDSLTVDVELRKKVLDELGRERPQITTEEEYERLKNFDGSVGLKKGESDADDKLNRYFDTILPKTAGGLWHELLAYVFLLRNDVGYIVPLLLSQRLLSLEDHVVPPDFQEDKGGRTQA</sequence>
<reference evidence="1" key="1">
    <citation type="submission" date="2009-08" db="EMBL/GenBank/DDBJ databases">
        <title>Complete sequence of chromosome of Methanocaldococcus fervens AG86.</title>
        <authorList>
            <consortium name="US DOE Joint Genome Institute"/>
            <person name="Lucas S."/>
            <person name="Copeland A."/>
            <person name="Lapidus A."/>
            <person name="Glavina del Rio T."/>
            <person name="Tice H."/>
            <person name="Bruce D."/>
            <person name="Goodwin L."/>
            <person name="Pitluck S."/>
            <person name="Chertkov O."/>
            <person name="Detter J.C."/>
            <person name="Han C."/>
            <person name="Tapia R."/>
            <person name="Larimer F."/>
            <person name="Land M."/>
            <person name="Hauser L."/>
            <person name="Kyrpides N."/>
            <person name="Ovchinnikova G."/>
            <person name="Lupa-Sieprawska M."/>
            <person name="Whitman W.B."/>
        </authorList>
    </citation>
    <scope>NUCLEOTIDE SEQUENCE [LARGE SCALE GENOMIC DNA]</scope>
    <source>
        <strain evidence="1">AG86</strain>
    </source>
</reference>
<name>C7P5Z6_METFA</name>
<dbReference type="EMBL" id="CP001696">
    <property type="protein sequence ID" value="ACV23978.1"/>
    <property type="molecule type" value="Genomic_DNA"/>
</dbReference>